<sequence length="565" mass="60902">MTCLAAAVSAWLAAVPAWAQLPPAAADTGIAASGASATLPPLKDREDNAVTLQVRGFRVRDVGEHAKAGITPASVQALADAQFQALAQGQPVVALRFEQLQAVADAITRAYRLSGFIVSTAYLPAQTPGLEQIVEIRVLEGRVGQVEVKGASRYRASTLAAPLQALQGRALRKQDVDSALLYVRDLPGVSVSSVLQPGQHEGETDVLLVASEAPRPYAISLGGNNYGTELTGRYRAQLGLAWNSPLGLGDVLSANYAYSLDPRQSRIGALSYALPVPAVPGFGAVIGASRSELEVRNGVFATLGLQGPTSVVYLGSDWKFVNRENLQWQASARYLREQSRLSAAGIQLSDQKFDVVELSTALRRTDLRWRGIDLLQLSLRQSLKDRSATPDLVSPEHDSHFSIARLSYTRMQYLSRTQRLYLKLNGQYSDDALTPMEQFAVGGPDSVRAYPVSDALGDRGYYAALEYHVDAPGFADAASPFNGRPWREVLELDVFADHAQVYPAGGNRATTAAVTTFDGVGAGVTVRVPQWKSFELRLSAAKPTGGRDASDGRDVRFYSRFGFTF</sequence>
<comment type="caution">
    <text evidence="7">The sequence shown here is derived from an EMBL/GenBank/DDBJ whole genome shotgun (WGS) entry which is preliminary data.</text>
</comment>
<name>A0ABS3B443_9XANT</name>
<evidence type="ECO:0000256" key="1">
    <source>
        <dbReference type="ARBA" id="ARBA00022452"/>
    </source>
</evidence>
<dbReference type="InterPro" id="IPR051544">
    <property type="entry name" value="TPS_OM_transporter"/>
</dbReference>
<proteinExistence type="predicted"/>
<keyword evidence="3" id="KW-0998">Cell outer membrane</keyword>
<organism evidence="7 8">
    <name type="scientific">Xanthomonas bonasiae</name>
    <dbReference type="NCBI Taxonomy" id="2810351"/>
    <lineage>
        <taxon>Bacteria</taxon>
        <taxon>Pseudomonadati</taxon>
        <taxon>Pseudomonadota</taxon>
        <taxon>Gammaproteobacteria</taxon>
        <taxon>Lysobacterales</taxon>
        <taxon>Lysobacteraceae</taxon>
        <taxon>Xanthomonas</taxon>
    </lineage>
</organism>
<gene>
    <name evidence="7" type="ORF">JR064_09275</name>
</gene>
<dbReference type="InterPro" id="IPR005565">
    <property type="entry name" value="Hemolysn_activator_HlyB_C"/>
</dbReference>
<protein>
    <submittedName>
        <fullName evidence="7">ShlB/FhaC/HecB family hemolysin secretion/activation protein</fullName>
    </submittedName>
</protein>
<evidence type="ECO:0000256" key="2">
    <source>
        <dbReference type="ARBA" id="ARBA00022692"/>
    </source>
</evidence>
<feature type="domain" description="Polypeptide-transport-associated ShlB-type" evidence="6">
    <location>
        <begin position="75"/>
        <end position="141"/>
    </location>
</feature>
<feature type="chain" id="PRO_5046306595" evidence="4">
    <location>
        <begin position="20"/>
        <end position="565"/>
    </location>
</feature>
<keyword evidence="2" id="KW-0812">Transmembrane</keyword>
<dbReference type="Gene3D" id="2.40.160.50">
    <property type="entry name" value="membrane protein fhac: a member of the omp85/tpsb transporter family"/>
    <property type="match status" value="1"/>
</dbReference>
<reference evidence="7 8" key="1">
    <citation type="submission" date="2021-02" db="EMBL/GenBank/DDBJ databases">
        <title>Taxonomically Unique Crown Gall-Associated Xanthomonas Stains Have Deficiency in Virulence Repertories.</title>
        <authorList>
            <person name="Mafakheri H."/>
            <person name="Taghavi S.M."/>
            <person name="Dimkic I."/>
            <person name="Nemanja K."/>
            <person name="Osdaghi E."/>
        </authorList>
    </citation>
    <scope>NUCLEOTIDE SEQUENCE [LARGE SCALE GENOMIC DNA]</scope>
    <source>
        <strain evidence="7 8">FX4</strain>
    </source>
</reference>
<accession>A0ABS3B443</accession>
<dbReference type="RefSeq" id="WP_206229587.1">
    <property type="nucleotide sequence ID" value="NZ_JAFIWB010000007.1"/>
</dbReference>
<keyword evidence="4" id="KW-0732">Signal</keyword>
<dbReference type="PANTHER" id="PTHR34597">
    <property type="entry name" value="SLR1661 PROTEIN"/>
    <property type="match status" value="1"/>
</dbReference>
<dbReference type="EMBL" id="JAFIWB010000007">
    <property type="protein sequence ID" value="MBN6102355.1"/>
    <property type="molecule type" value="Genomic_DNA"/>
</dbReference>
<feature type="domain" description="Haemolysin activator HlyB C-terminal" evidence="5">
    <location>
        <begin position="202"/>
        <end position="463"/>
    </location>
</feature>
<evidence type="ECO:0000256" key="3">
    <source>
        <dbReference type="ARBA" id="ARBA00023237"/>
    </source>
</evidence>
<evidence type="ECO:0000313" key="8">
    <source>
        <dbReference type="Proteomes" id="UP000695802"/>
    </source>
</evidence>
<evidence type="ECO:0000256" key="4">
    <source>
        <dbReference type="SAM" id="SignalP"/>
    </source>
</evidence>
<dbReference type="Proteomes" id="UP000695802">
    <property type="component" value="Unassembled WGS sequence"/>
</dbReference>
<dbReference type="Pfam" id="PF08479">
    <property type="entry name" value="POTRA_2"/>
    <property type="match status" value="1"/>
</dbReference>
<dbReference type="PANTHER" id="PTHR34597:SF1">
    <property type="entry name" value="HEME_HEMOPEXIN TRANSPORTER PROTEIN HUXB"/>
    <property type="match status" value="1"/>
</dbReference>
<evidence type="ECO:0000313" key="7">
    <source>
        <dbReference type="EMBL" id="MBN6102355.1"/>
    </source>
</evidence>
<dbReference type="Pfam" id="PF03865">
    <property type="entry name" value="ShlB"/>
    <property type="match status" value="1"/>
</dbReference>
<evidence type="ECO:0000259" key="6">
    <source>
        <dbReference type="Pfam" id="PF08479"/>
    </source>
</evidence>
<dbReference type="InterPro" id="IPR013686">
    <property type="entry name" value="Polypept-transport_assoc_ShlB"/>
</dbReference>
<feature type="signal peptide" evidence="4">
    <location>
        <begin position="1"/>
        <end position="19"/>
    </location>
</feature>
<keyword evidence="1" id="KW-0472">Membrane</keyword>
<dbReference type="Gene3D" id="3.10.20.310">
    <property type="entry name" value="membrane protein fhac"/>
    <property type="match status" value="1"/>
</dbReference>
<keyword evidence="1" id="KW-1134">Transmembrane beta strand</keyword>
<evidence type="ECO:0000259" key="5">
    <source>
        <dbReference type="Pfam" id="PF03865"/>
    </source>
</evidence>
<keyword evidence="8" id="KW-1185">Reference proteome</keyword>